<gene>
    <name evidence="2" type="ORF">ACFQ42_02450</name>
</gene>
<dbReference type="RefSeq" id="WP_125674587.1">
    <property type="nucleotide sequence ID" value="NZ_JBHTOI010000005.1"/>
</dbReference>
<protein>
    <submittedName>
        <fullName evidence="2">Two-component system regulatory protein YycI</fullName>
    </submittedName>
</protein>
<comment type="caution">
    <text evidence="2">The sequence shown here is derived from an EMBL/GenBank/DDBJ whole genome shotgun (WGS) entry which is preliminary data.</text>
</comment>
<evidence type="ECO:0000259" key="1">
    <source>
        <dbReference type="Pfam" id="PF09648"/>
    </source>
</evidence>
<dbReference type="Gene3D" id="2.40.128.690">
    <property type="entry name" value="YycH protein, domain 3-like"/>
    <property type="match status" value="1"/>
</dbReference>
<keyword evidence="3" id="KW-1185">Reference proteome</keyword>
<organism evidence="2 3">
    <name type="scientific">Companilactobacillus keshanensis</name>
    <dbReference type="NCBI Taxonomy" id="2486003"/>
    <lineage>
        <taxon>Bacteria</taxon>
        <taxon>Bacillati</taxon>
        <taxon>Bacillota</taxon>
        <taxon>Bacilli</taxon>
        <taxon>Lactobacillales</taxon>
        <taxon>Lactobacillaceae</taxon>
        <taxon>Companilactobacillus</taxon>
    </lineage>
</organism>
<accession>A0ABW4BR02</accession>
<name>A0ABW4BR02_9LACO</name>
<evidence type="ECO:0000313" key="2">
    <source>
        <dbReference type="EMBL" id="MFD1417621.1"/>
    </source>
</evidence>
<proteinExistence type="predicted"/>
<evidence type="ECO:0000313" key="3">
    <source>
        <dbReference type="Proteomes" id="UP001597251"/>
    </source>
</evidence>
<dbReference type="Pfam" id="PF09648">
    <property type="entry name" value="YycI"/>
    <property type="match status" value="1"/>
</dbReference>
<sequence>MDFRRIEIIFLIVFVSLDVFLLLSFRNSQQIVTSSSTNTSTVAEMRKRDISFGKLDTKGGTAYYLGSKPNVSLVNNVGKLRDQEFQYDESNHKLTSSLNTPISVTKANQVKKINEFIKKESNVLFGTQYKYSPQQSTSDQIVFSQTDKNLGEVYDKTAQLTFTVNDDKVIGYTQTYIHDLMILHEKEATKSEKDIVINLYANSEISNNSKITYANLAYTKLLEAKGSTIYIPVWFVTIQNRDSKVSSLKKVNAFTGNVIKSSTTGEDYSE</sequence>
<reference evidence="3" key="1">
    <citation type="journal article" date="2019" name="Int. J. Syst. Evol. Microbiol.">
        <title>The Global Catalogue of Microorganisms (GCM) 10K type strain sequencing project: providing services to taxonomists for standard genome sequencing and annotation.</title>
        <authorList>
            <consortium name="The Broad Institute Genomics Platform"/>
            <consortium name="The Broad Institute Genome Sequencing Center for Infectious Disease"/>
            <person name="Wu L."/>
            <person name="Ma J."/>
        </authorList>
    </citation>
    <scope>NUCLEOTIDE SEQUENCE [LARGE SCALE GENOMIC DNA]</scope>
    <source>
        <strain evidence="3">CCM 8936</strain>
    </source>
</reference>
<dbReference type="InterPro" id="IPR018604">
    <property type="entry name" value="YycI-like"/>
</dbReference>
<feature type="domain" description="Regulatory protein YycH-like" evidence="1">
    <location>
        <begin position="29"/>
        <end position="254"/>
    </location>
</feature>
<dbReference type="EMBL" id="JBHTOI010000005">
    <property type="protein sequence ID" value="MFD1417621.1"/>
    <property type="molecule type" value="Genomic_DNA"/>
</dbReference>
<dbReference type="Proteomes" id="UP001597251">
    <property type="component" value="Unassembled WGS sequence"/>
</dbReference>